<dbReference type="GO" id="GO:0006310">
    <property type="term" value="P:DNA recombination"/>
    <property type="evidence" value="ECO:0007669"/>
    <property type="project" value="UniProtKB-KW"/>
</dbReference>
<dbReference type="EMBL" id="ALWO02000038">
    <property type="protein sequence ID" value="EOZ95348.1"/>
    <property type="molecule type" value="Genomic_DNA"/>
</dbReference>
<dbReference type="Pfam" id="PF00589">
    <property type="entry name" value="Phage_integrase"/>
    <property type="match status" value="1"/>
</dbReference>
<accession>S2DZW4</accession>
<dbReference type="InterPro" id="IPR035386">
    <property type="entry name" value="Arm-DNA-bind_5"/>
</dbReference>
<dbReference type="STRING" id="1189612.A33Q_3268"/>
<dbReference type="PANTHER" id="PTHR30349">
    <property type="entry name" value="PHAGE INTEGRASE-RELATED"/>
    <property type="match status" value="1"/>
</dbReference>
<keyword evidence="6" id="KW-1185">Reference proteome</keyword>
<gene>
    <name evidence="5" type="ORF">A33Q_3268</name>
</gene>
<dbReference type="InterPro" id="IPR025269">
    <property type="entry name" value="SAM-like_dom"/>
</dbReference>
<proteinExistence type="inferred from homology"/>
<dbReference type="InterPro" id="IPR050090">
    <property type="entry name" value="Tyrosine_recombinase_XerCD"/>
</dbReference>
<dbReference type="Gene3D" id="1.10.150.130">
    <property type="match status" value="1"/>
</dbReference>
<dbReference type="eggNOG" id="COG0582">
    <property type="taxonomic scope" value="Bacteria"/>
</dbReference>
<dbReference type="AlphaFoldDB" id="S2DZW4"/>
<comment type="similarity">
    <text evidence="1">Belongs to the 'phage' integrase family.</text>
</comment>
<dbReference type="InterPro" id="IPR002104">
    <property type="entry name" value="Integrase_catalytic"/>
</dbReference>
<reference evidence="5 6" key="1">
    <citation type="journal article" date="2013" name="Genome Announc.">
        <title>Draft Genome Sequence of Indibacter alkaliphilus Strain LW1T, Isolated from Lonar Lake, a Haloalkaline Lake in the Buldana District of Maharashtra, India.</title>
        <authorList>
            <person name="Singh A."/>
            <person name="Kumar Jangir P."/>
            <person name="Sharma R."/>
            <person name="Singh A."/>
            <person name="Kumar Pinnaka A."/>
            <person name="Shivaji S."/>
        </authorList>
    </citation>
    <scope>NUCLEOTIDE SEQUENCE [LARGE SCALE GENOMIC DNA]</scope>
    <source>
        <strain evidence="6">CCUG 57479 / KCTC 22604 / LW1</strain>
    </source>
</reference>
<dbReference type="CDD" id="cd01185">
    <property type="entry name" value="INTN1_C_like"/>
    <property type="match status" value="1"/>
</dbReference>
<dbReference type="GO" id="GO:0015074">
    <property type="term" value="P:DNA integration"/>
    <property type="evidence" value="ECO:0007669"/>
    <property type="project" value="InterPro"/>
</dbReference>
<dbReference type="OrthoDB" id="9806835at2"/>
<evidence type="ECO:0000256" key="3">
    <source>
        <dbReference type="ARBA" id="ARBA00023172"/>
    </source>
</evidence>
<dbReference type="Gene3D" id="1.10.443.10">
    <property type="entry name" value="Intergrase catalytic core"/>
    <property type="match status" value="1"/>
</dbReference>
<dbReference type="InterPro" id="IPR010998">
    <property type="entry name" value="Integrase_recombinase_N"/>
</dbReference>
<feature type="domain" description="Tyr recombinase" evidence="4">
    <location>
        <begin position="222"/>
        <end position="399"/>
    </location>
</feature>
<sequence length="418" mass="49138">MRSTNTFGIQFIMRLNKAKNNKAPIFVRITVDGDRKEISLKRWINVNDWNNQKGMAKGTREEIKSLNHYLESIKAQMVENYQKLKIQKKLVTADAIKDMFLGIDDKEYSLKKLMEYHNEKFKDKLAWGTMKNYHTTQKYILKFIESNFKRSEIYLSELRYKFIIDFEVYLLNHVPTDHQRRLTNNGAMKHLERLKKMIAFAVKMEWLNKDPFRRFKLKFKKVDRGYLDENELKVMEQKRFSMERLSYVRDIFVFSCYTGLAYIDIMNLTPENLSQGLDGEFWISTSRQKTDTPVKIPVLPKAYEIIEKYRNSPRSIEKGSLLPSISNQKLNSYLKEIADVCGIKKNLTFHLARHTFATTITLLNGVPIETVSKMLGHNKIATTQIYARVVEQKVSQDMKILKEVLNLKTKSEKKPTNG</sequence>
<dbReference type="Pfam" id="PF17293">
    <property type="entry name" value="Arm-DNA-bind_5"/>
    <property type="match status" value="1"/>
</dbReference>
<keyword evidence="3" id="KW-0233">DNA recombination</keyword>
<dbReference type="InterPro" id="IPR011010">
    <property type="entry name" value="DNA_brk_join_enz"/>
</dbReference>
<comment type="caution">
    <text evidence="5">The sequence shown here is derived from an EMBL/GenBank/DDBJ whole genome shotgun (WGS) entry which is preliminary data.</text>
</comment>
<organism evidence="5 6">
    <name type="scientific">Indibacter alkaliphilus (strain CCUG 57479 / KCTC 22604 / LW1)</name>
    <dbReference type="NCBI Taxonomy" id="1189612"/>
    <lineage>
        <taxon>Bacteria</taxon>
        <taxon>Pseudomonadati</taxon>
        <taxon>Bacteroidota</taxon>
        <taxon>Cytophagia</taxon>
        <taxon>Cytophagales</taxon>
        <taxon>Cyclobacteriaceae</taxon>
    </lineage>
</organism>
<dbReference type="SUPFAM" id="SSF56349">
    <property type="entry name" value="DNA breaking-rejoining enzymes"/>
    <property type="match status" value="1"/>
</dbReference>
<evidence type="ECO:0000256" key="2">
    <source>
        <dbReference type="ARBA" id="ARBA00023125"/>
    </source>
</evidence>
<dbReference type="PROSITE" id="PS51898">
    <property type="entry name" value="TYR_RECOMBINASE"/>
    <property type="match status" value="1"/>
</dbReference>
<evidence type="ECO:0000313" key="6">
    <source>
        <dbReference type="Proteomes" id="UP000006073"/>
    </source>
</evidence>
<dbReference type="Pfam" id="PF13102">
    <property type="entry name" value="Phage_int_SAM_5"/>
    <property type="match status" value="1"/>
</dbReference>
<dbReference type="Proteomes" id="UP000006073">
    <property type="component" value="Unassembled WGS sequence"/>
</dbReference>
<evidence type="ECO:0000313" key="5">
    <source>
        <dbReference type="EMBL" id="EOZ95348.1"/>
    </source>
</evidence>
<dbReference type="GO" id="GO:0003677">
    <property type="term" value="F:DNA binding"/>
    <property type="evidence" value="ECO:0007669"/>
    <property type="project" value="UniProtKB-KW"/>
</dbReference>
<dbReference type="PANTHER" id="PTHR30349:SF64">
    <property type="entry name" value="PROPHAGE INTEGRASE INTD-RELATED"/>
    <property type="match status" value="1"/>
</dbReference>
<name>S2DZW4_INDAL</name>
<keyword evidence="2" id="KW-0238">DNA-binding</keyword>
<dbReference type="InterPro" id="IPR013762">
    <property type="entry name" value="Integrase-like_cat_sf"/>
</dbReference>
<dbReference type="RefSeq" id="WP_009035304.1">
    <property type="nucleotide sequence ID" value="NZ_ALWO02000038.1"/>
</dbReference>
<evidence type="ECO:0000256" key="1">
    <source>
        <dbReference type="ARBA" id="ARBA00008857"/>
    </source>
</evidence>
<protein>
    <submittedName>
        <fullName evidence="5">Transposase</fullName>
    </submittedName>
</protein>
<evidence type="ECO:0000259" key="4">
    <source>
        <dbReference type="PROSITE" id="PS51898"/>
    </source>
</evidence>